<evidence type="ECO:0000256" key="1">
    <source>
        <dbReference type="SAM" id="MobiDB-lite"/>
    </source>
</evidence>
<reference evidence="3" key="1">
    <citation type="submission" date="2017-03" db="EMBL/GenBank/DDBJ databases">
        <title>Genomes of endolithic fungi from Antarctica.</title>
        <authorList>
            <person name="Coleine C."/>
            <person name="Masonjones S."/>
            <person name="Stajich J.E."/>
        </authorList>
    </citation>
    <scope>NUCLEOTIDE SEQUENCE [LARGE SCALE GENOMIC DNA]</scope>
    <source>
        <strain evidence="3">CCFEE 5527</strain>
    </source>
</reference>
<dbReference type="EMBL" id="NAJO01000051">
    <property type="protein sequence ID" value="OQN97762.1"/>
    <property type="molecule type" value="Genomic_DNA"/>
</dbReference>
<sequence length="208" mass="23108">MADTSQAPSSPLQRRRSIIEPQIQPSVDGGRETRLRSGSSSRDEEGDGDGHEMGAGEEMIGSGGESEEEEGLEDSGGGVKLEKPIERDGYMSEPALVCCPYPRHRLTTTQMNLSRNRTSQPSLWPSTIAPLPTLPHTSDQSALTSAVPSTRRRHKREYVSLADRPQVDPTALDFQFPGRAYMSDDWRMDQELHSRKADEAEQRKRSKS</sequence>
<name>A0A1V8SF36_9PEZI</name>
<accession>A0A1V8SF36</accession>
<keyword evidence="3" id="KW-1185">Reference proteome</keyword>
<evidence type="ECO:0000313" key="3">
    <source>
        <dbReference type="Proteomes" id="UP000192596"/>
    </source>
</evidence>
<feature type="compositionally biased region" description="Polar residues" evidence="1">
    <location>
        <begin position="135"/>
        <end position="148"/>
    </location>
</feature>
<comment type="caution">
    <text evidence="2">The sequence shown here is derived from an EMBL/GenBank/DDBJ whole genome shotgun (WGS) entry which is preliminary data.</text>
</comment>
<gene>
    <name evidence="2" type="ORF">B0A48_16083</name>
</gene>
<protein>
    <submittedName>
        <fullName evidence="2">Uncharacterized protein</fullName>
    </submittedName>
</protein>
<proteinExistence type="predicted"/>
<organism evidence="2 3">
    <name type="scientific">Cryoendolithus antarcticus</name>
    <dbReference type="NCBI Taxonomy" id="1507870"/>
    <lineage>
        <taxon>Eukaryota</taxon>
        <taxon>Fungi</taxon>
        <taxon>Dikarya</taxon>
        <taxon>Ascomycota</taxon>
        <taxon>Pezizomycotina</taxon>
        <taxon>Dothideomycetes</taxon>
        <taxon>Dothideomycetidae</taxon>
        <taxon>Cladosporiales</taxon>
        <taxon>Cladosporiaceae</taxon>
        <taxon>Cryoendolithus</taxon>
    </lineage>
</organism>
<feature type="compositionally biased region" description="Polar residues" evidence="1">
    <location>
        <begin position="1"/>
        <end position="12"/>
    </location>
</feature>
<dbReference type="AlphaFoldDB" id="A0A1V8SF36"/>
<evidence type="ECO:0000313" key="2">
    <source>
        <dbReference type="EMBL" id="OQN97762.1"/>
    </source>
</evidence>
<dbReference type="InParanoid" id="A0A1V8SF36"/>
<feature type="region of interest" description="Disordered" evidence="1">
    <location>
        <begin position="1"/>
        <end position="87"/>
    </location>
</feature>
<feature type="region of interest" description="Disordered" evidence="1">
    <location>
        <begin position="131"/>
        <end position="151"/>
    </location>
</feature>
<dbReference type="Proteomes" id="UP000192596">
    <property type="component" value="Unassembled WGS sequence"/>
</dbReference>